<dbReference type="PANTHER" id="PTHR34407:SF1">
    <property type="entry name" value="SGNH HYDROLASE-TYPE ESTERASE DOMAIN-CONTAINING PROTEIN"/>
    <property type="match status" value="1"/>
</dbReference>
<dbReference type="Gene3D" id="3.40.50.1110">
    <property type="entry name" value="SGNH hydrolase"/>
    <property type="match status" value="1"/>
</dbReference>
<protein>
    <submittedName>
        <fullName evidence="3">Acyl-CoA thioesterase</fullName>
    </submittedName>
</protein>
<dbReference type="AlphaFoldDB" id="A0A1R0Y7N6"/>
<proteinExistence type="predicted"/>
<evidence type="ECO:0000313" key="4">
    <source>
        <dbReference type="Proteomes" id="UP000187439"/>
    </source>
</evidence>
<evidence type="ECO:0000259" key="2">
    <source>
        <dbReference type="Pfam" id="PF13472"/>
    </source>
</evidence>
<dbReference type="Proteomes" id="UP000187439">
    <property type="component" value="Unassembled WGS sequence"/>
</dbReference>
<dbReference type="PANTHER" id="PTHR34407">
    <property type="entry name" value="EXPRESSED PROTEIN"/>
    <property type="match status" value="1"/>
</dbReference>
<feature type="domain" description="SGNH hydrolase-type esterase" evidence="2">
    <location>
        <begin position="229"/>
        <end position="403"/>
    </location>
</feature>
<dbReference type="OrthoDB" id="8233337at2"/>
<organism evidence="3 4">
    <name type="scientific">Paenibacillus odorifer</name>
    <dbReference type="NCBI Taxonomy" id="189426"/>
    <lineage>
        <taxon>Bacteria</taxon>
        <taxon>Bacillati</taxon>
        <taxon>Bacillota</taxon>
        <taxon>Bacilli</taxon>
        <taxon>Bacillales</taxon>
        <taxon>Paenibacillaceae</taxon>
        <taxon>Paenibacillus</taxon>
    </lineage>
</organism>
<accession>A0A1R0Y7N6</accession>
<evidence type="ECO:0000256" key="1">
    <source>
        <dbReference type="SAM" id="MobiDB-lite"/>
    </source>
</evidence>
<dbReference type="InterPro" id="IPR013830">
    <property type="entry name" value="SGNH_hydro"/>
</dbReference>
<gene>
    <name evidence="3" type="ORF">BSK52_02770</name>
</gene>
<dbReference type="EMBL" id="MPTC01000002">
    <property type="protein sequence ID" value="OMD43360.1"/>
    <property type="molecule type" value="Genomic_DNA"/>
</dbReference>
<comment type="caution">
    <text evidence="3">The sequence shown here is derived from an EMBL/GenBank/DDBJ whole genome shotgun (WGS) entry which is preliminary data.</text>
</comment>
<dbReference type="RefSeq" id="WP_076116972.1">
    <property type="nucleotide sequence ID" value="NZ_MPTC01000002.1"/>
</dbReference>
<feature type="region of interest" description="Disordered" evidence="1">
    <location>
        <begin position="1"/>
        <end position="22"/>
    </location>
</feature>
<reference evidence="3 4" key="1">
    <citation type="submission" date="2016-10" db="EMBL/GenBank/DDBJ databases">
        <title>Paenibacillus species isolates.</title>
        <authorList>
            <person name="Beno S.M."/>
        </authorList>
    </citation>
    <scope>NUCLEOTIDE SEQUENCE [LARGE SCALE GENOMIC DNA]</scope>
    <source>
        <strain evidence="3 4">FSL H7-0710</strain>
    </source>
</reference>
<dbReference type="Pfam" id="PF13472">
    <property type="entry name" value="Lipase_GDSL_2"/>
    <property type="match status" value="1"/>
</dbReference>
<name>A0A1R0Y7N6_9BACL</name>
<dbReference type="SUPFAM" id="SSF52266">
    <property type="entry name" value="SGNH hydrolase"/>
    <property type="match status" value="1"/>
</dbReference>
<evidence type="ECO:0000313" key="3">
    <source>
        <dbReference type="EMBL" id="OMD43360.1"/>
    </source>
</evidence>
<dbReference type="CDD" id="cd00229">
    <property type="entry name" value="SGNH_hydrolase"/>
    <property type="match status" value="1"/>
</dbReference>
<dbReference type="InterPro" id="IPR036514">
    <property type="entry name" value="SGNH_hydro_sf"/>
</dbReference>
<sequence length="580" mass="64410">MEKNNDFIASEQIEGPKAPKDPADRRNGFFVLYETAIEATARAEGKPSQEVYLEGSYLIDKTRFIGGVTDDAILELLGSSAGFRKLVHSIGVSVRRTNAQEDPVTFLLQHWGKTSKYETGSYLRVPCPADGSEIILRLADCPGSEEDDVLGKFAFEFNHAGELAIASVIFYLHDGYSVPELILEPPVAFESNEYQKIITQSLLHAGNNKRLKTAINKAIKGEEVTIAYIGGSITQGAGAKPIHTECYAYQSYLRFKGLYGTNGGENIHFVKAGVGGTPSELGVIRYERDILRDGSVTPDIVVVEFAVNDEGDETKGNCFESLCLKILSADHQPAVILLFSVFMNDWNLQDRLSPIGRHYNLPMVSVKDAVSEQFRLSKAEGNIISKRQFFYDIYHPTNEGHRVMADCLAYLFTETHKSLMNEDEILLDQRPVIGNDFAGTLLLDRTNYIDAGKIEVGGFSGIDTDLQRVEMDTDSHGTPEFPHNWMHSRASGEQSFKLTITSRNLILVYKDSGSSEFGKADIFVDGSLAVTADPHVNNWTHCNPVILYQNEASSEHQIEIRMVPEDQDKCFTILGFGYTL</sequence>